<evidence type="ECO:0000313" key="2">
    <source>
        <dbReference type="EMBL" id="AKJ72504.1"/>
    </source>
</evidence>
<dbReference type="OrthoDB" id="25527at10239"/>
<evidence type="ECO:0000313" key="3">
    <source>
        <dbReference type="Proteomes" id="UP000202743"/>
    </source>
</evidence>
<protein>
    <submittedName>
        <fullName evidence="2">Uncharacterized protein</fullName>
    </submittedName>
</protein>
<evidence type="ECO:0000256" key="1">
    <source>
        <dbReference type="SAM" id="Coils"/>
    </source>
</evidence>
<dbReference type="GeneID" id="26517427"/>
<gene>
    <name evidence="2" type="ORF">GMA7_67</name>
</gene>
<name>A0A0K0N6E8_9CAUD</name>
<dbReference type="EMBL" id="KR063278">
    <property type="protein sequence ID" value="AKJ72504.1"/>
    <property type="molecule type" value="Genomic_DNA"/>
</dbReference>
<accession>A0A0K0N6E8</accession>
<proteinExistence type="predicted"/>
<organism evidence="2 3">
    <name type="scientific">Gordonia phage GMA7</name>
    <dbReference type="NCBI Taxonomy" id="1647286"/>
    <lineage>
        <taxon>Viruses</taxon>
        <taxon>Duplodnaviria</taxon>
        <taxon>Heunggongvirae</taxon>
        <taxon>Uroviricota</taxon>
        <taxon>Caudoviricetes</taxon>
        <taxon>Getseptimavirus</taxon>
        <taxon>Getseptimavirus GMA7</taxon>
    </lineage>
</organism>
<dbReference type="RefSeq" id="YP_009189204.1">
    <property type="nucleotide sequence ID" value="NC_028673.1"/>
</dbReference>
<keyword evidence="1" id="KW-0175">Coiled coil</keyword>
<feature type="coiled-coil region" evidence="1">
    <location>
        <begin position="50"/>
        <end position="81"/>
    </location>
</feature>
<dbReference type="KEGG" id="vg:26517427"/>
<reference evidence="2 3" key="1">
    <citation type="journal article" date="2015" name="PLoS ONE">
        <title>Lysis to Kill: Evaluation of the Lytic Abilities, and Genomics of Nine Bacteriophages Infective for Gordonia spp. and Their Potential Use in Activated Sludge Foam Biocontrol.</title>
        <authorList>
            <person name="Dyson Z.A."/>
            <person name="Tucci J."/>
            <person name="Seviour R.J."/>
            <person name="Petrovski S."/>
        </authorList>
    </citation>
    <scope>NUCLEOTIDE SEQUENCE [LARGE SCALE GENOMIC DNA]</scope>
</reference>
<sequence length="183" mass="20922">MATRMSHAECTHPKTSSARAKCRAAYARVERVRAQPEEVLAESRRDPMSLSQMLEQARRERREINERLEESDHQINLLREALKSKFASQEPKPDHEGNPPVVAFVKRFGNRVYSYSAIGVVARKQQIFDPSSYGVHSESIWYDTQEWYVTGAATKPYSWSELVDFIGESNVASLEILRGVYDA</sequence>
<dbReference type="Proteomes" id="UP000202743">
    <property type="component" value="Segment"/>
</dbReference>
<keyword evidence="3" id="KW-1185">Reference proteome</keyword>